<dbReference type="Pfam" id="PF03401">
    <property type="entry name" value="TctC"/>
    <property type="match status" value="1"/>
</dbReference>
<dbReference type="Gene3D" id="3.40.190.10">
    <property type="entry name" value="Periplasmic binding protein-like II"/>
    <property type="match status" value="1"/>
</dbReference>
<dbReference type="PIRSF" id="PIRSF017082">
    <property type="entry name" value="YflP"/>
    <property type="match status" value="1"/>
</dbReference>
<gene>
    <name evidence="3" type="ORF">ACFFIC_12315</name>
</gene>
<proteinExistence type="inferred from homology"/>
<dbReference type="PANTHER" id="PTHR42928">
    <property type="entry name" value="TRICARBOXYLATE-BINDING PROTEIN"/>
    <property type="match status" value="1"/>
</dbReference>
<evidence type="ECO:0000313" key="3">
    <source>
        <dbReference type="EMBL" id="MFC0386323.1"/>
    </source>
</evidence>
<sequence>MKTTRRALLASGAALLAAPALAQSYPERPIRLIVPFPPGGGGDTLGRLSAQAAQPSLSQPIVIENRAGAGGNIGAEAAARAPADGYTLFYGTNGTHAINEALYPRLPFRPDADFIPVSALSRIALVVVVRKELPVETLPELIAYLRANPGRVSYASAGNGTTGHIASEMFRAAAGVEILHVPYRGNAAAMTDLAAGRVDMAIDLIPAAAPVLEGTAVRALAVTSAQPLPSHPALPTVAATLPGFEVAAWDGIFAPAGTPPAAITAINAAFRRGMRNPDTVARLRQRGAEVVPLETPADFAAFVAAERTKWAAAVRASGARMD</sequence>
<dbReference type="PANTHER" id="PTHR42928:SF5">
    <property type="entry name" value="BLR1237 PROTEIN"/>
    <property type="match status" value="1"/>
</dbReference>
<protein>
    <submittedName>
        <fullName evidence="3">Bug family tripartite tricarboxylate transporter substrate binding protein</fullName>
    </submittedName>
</protein>
<keyword evidence="2" id="KW-0732">Signal</keyword>
<feature type="signal peptide" evidence="2">
    <location>
        <begin position="1"/>
        <end position="22"/>
    </location>
</feature>
<evidence type="ECO:0000256" key="2">
    <source>
        <dbReference type="SAM" id="SignalP"/>
    </source>
</evidence>
<accession>A0ABV6IUP8</accession>
<organism evidence="3 4">
    <name type="scientific">Muricoccus vinaceus</name>
    <dbReference type="NCBI Taxonomy" id="424704"/>
    <lineage>
        <taxon>Bacteria</taxon>
        <taxon>Pseudomonadati</taxon>
        <taxon>Pseudomonadota</taxon>
        <taxon>Alphaproteobacteria</taxon>
        <taxon>Acetobacterales</taxon>
        <taxon>Roseomonadaceae</taxon>
        <taxon>Muricoccus</taxon>
    </lineage>
</organism>
<comment type="similarity">
    <text evidence="1">Belongs to the UPF0065 (bug) family.</text>
</comment>
<keyword evidence="4" id="KW-1185">Reference proteome</keyword>
<dbReference type="EMBL" id="JBHLVZ010000028">
    <property type="protein sequence ID" value="MFC0386323.1"/>
    <property type="molecule type" value="Genomic_DNA"/>
</dbReference>
<comment type="caution">
    <text evidence="3">The sequence shown here is derived from an EMBL/GenBank/DDBJ whole genome shotgun (WGS) entry which is preliminary data.</text>
</comment>
<dbReference type="Proteomes" id="UP001589789">
    <property type="component" value="Unassembled WGS sequence"/>
</dbReference>
<dbReference type="RefSeq" id="WP_377050684.1">
    <property type="nucleotide sequence ID" value="NZ_JBHLVZ010000028.1"/>
</dbReference>
<dbReference type="CDD" id="cd13578">
    <property type="entry name" value="PBP2_Bug27"/>
    <property type="match status" value="1"/>
</dbReference>
<feature type="chain" id="PRO_5046437444" evidence="2">
    <location>
        <begin position="23"/>
        <end position="322"/>
    </location>
</feature>
<evidence type="ECO:0000256" key="1">
    <source>
        <dbReference type="ARBA" id="ARBA00006987"/>
    </source>
</evidence>
<dbReference type="SUPFAM" id="SSF53850">
    <property type="entry name" value="Periplasmic binding protein-like II"/>
    <property type="match status" value="1"/>
</dbReference>
<evidence type="ECO:0000313" key="4">
    <source>
        <dbReference type="Proteomes" id="UP001589789"/>
    </source>
</evidence>
<dbReference type="InterPro" id="IPR042100">
    <property type="entry name" value="Bug_dom1"/>
</dbReference>
<reference evidence="3 4" key="1">
    <citation type="submission" date="2024-09" db="EMBL/GenBank/DDBJ databases">
        <authorList>
            <person name="Sun Q."/>
            <person name="Mori K."/>
        </authorList>
    </citation>
    <scope>NUCLEOTIDE SEQUENCE [LARGE SCALE GENOMIC DNA]</scope>
    <source>
        <strain evidence="3 4">CCM 7468</strain>
    </source>
</reference>
<dbReference type="InterPro" id="IPR005064">
    <property type="entry name" value="BUG"/>
</dbReference>
<name>A0ABV6IUP8_9PROT</name>
<dbReference type="Gene3D" id="3.40.190.150">
    <property type="entry name" value="Bordetella uptake gene, domain 1"/>
    <property type="match status" value="1"/>
</dbReference>